<accession>A0A218XZS5</accession>
<evidence type="ECO:0000256" key="1">
    <source>
        <dbReference type="ARBA" id="ARBA00005921"/>
    </source>
</evidence>
<organism evidence="3 4">
    <name type="scientific">Punica granatum</name>
    <name type="common">Pomegranate</name>
    <dbReference type="NCBI Taxonomy" id="22663"/>
    <lineage>
        <taxon>Eukaryota</taxon>
        <taxon>Viridiplantae</taxon>
        <taxon>Streptophyta</taxon>
        <taxon>Embryophyta</taxon>
        <taxon>Tracheophyta</taxon>
        <taxon>Spermatophyta</taxon>
        <taxon>Magnoliopsida</taxon>
        <taxon>eudicotyledons</taxon>
        <taxon>Gunneridae</taxon>
        <taxon>Pentapetalae</taxon>
        <taxon>rosids</taxon>
        <taxon>malvids</taxon>
        <taxon>Myrtales</taxon>
        <taxon>Lythraceae</taxon>
        <taxon>Punica</taxon>
    </lineage>
</organism>
<proteinExistence type="inferred from homology"/>
<evidence type="ECO:0000256" key="2">
    <source>
        <dbReference type="ARBA" id="ARBA00023054"/>
    </source>
</evidence>
<reference evidence="4" key="1">
    <citation type="journal article" date="2017" name="Plant J.">
        <title>The pomegranate (Punica granatum L.) genome and the genomics of punicalagin biosynthesis.</title>
        <authorList>
            <person name="Qin G."/>
            <person name="Xu C."/>
            <person name="Ming R."/>
            <person name="Tang H."/>
            <person name="Guyot R."/>
            <person name="Kramer E.M."/>
            <person name="Hu Y."/>
            <person name="Yi X."/>
            <person name="Qi Y."/>
            <person name="Xu X."/>
            <person name="Gao Z."/>
            <person name="Pan H."/>
            <person name="Jian J."/>
            <person name="Tian Y."/>
            <person name="Yue Z."/>
            <person name="Xu Y."/>
        </authorList>
    </citation>
    <scope>NUCLEOTIDE SEQUENCE [LARGE SCALE GENOMIC DNA]</scope>
    <source>
        <strain evidence="4">cv. Dabenzi</strain>
    </source>
</reference>
<evidence type="ECO:0000313" key="3">
    <source>
        <dbReference type="EMBL" id="OWM90444.1"/>
    </source>
</evidence>
<dbReference type="Pfam" id="PF05911">
    <property type="entry name" value="FPP"/>
    <property type="match status" value="1"/>
</dbReference>
<dbReference type="Proteomes" id="UP000197138">
    <property type="component" value="Unassembled WGS sequence"/>
</dbReference>
<dbReference type="PANTHER" id="PTHR31580:SF8">
    <property type="entry name" value="FILAMENT-LIKE PROTEIN (DUF869)"/>
    <property type="match status" value="1"/>
</dbReference>
<gene>
    <name evidence="3" type="ORF">CDL15_Pgr014747</name>
</gene>
<sequence>MASSSLFSSTSREAKAIRAPILSSSICKPALRESEFNALMGRLDSVEKENAFLKYEFCVLEKEVSIRNEELEYNRRAAEAAHQKHLESTRKITKLEGECQRTQVTTK</sequence>
<evidence type="ECO:0000313" key="4">
    <source>
        <dbReference type="Proteomes" id="UP000197138"/>
    </source>
</evidence>
<comment type="similarity">
    <text evidence="1">Belongs to the FPP family.</text>
</comment>
<dbReference type="AlphaFoldDB" id="A0A218XZS5"/>
<comment type="caution">
    <text evidence="3">The sequence shown here is derived from an EMBL/GenBank/DDBJ whole genome shotgun (WGS) entry which is preliminary data.</text>
</comment>
<keyword evidence="2" id="KW-0175">Coiled coil</keyword>
<name>A0A218XZS5_PUNGR</name>
<protein>
    <submittedName>
        <fullName evidence="3">Uncharacterized protein</fullName>
    </submittedName>
</protein>
<dbReference type="PANTHER" id="PTHR31580">
    <property type="entry name" value="FILAMENT-LIKE PLANT PROTEIN 4"/>
    <property type="match status" value="1"/>
</dbReference>
<dbReference type="EMBL" id="MTKT01000548">
    <property type="protein sequence ID" value="OWM90444.1"/>
    <property type="molecule type" value="Genomic_DNA"/>
</dbReference>
<dbReference type="InterPro" id="IPR008587">
    <property type="entry name" value="FPP_plant"/>
</dbReference>